<name>A0AAV9AZQ0_ACOGR</name>
<protein>
    <submittedName>
        <fullName evidence="1">Uncharacterized protein</fullName>
    </submittedName>
</protein>
<organism evidence="1 2">
    <name type="scientific">Acorus gramineus</name>
    <name type="common">Dwarf sweet flag</name>
    <dbReference type="NCBI Taxonomy" id="55184"/>
    <lineage>
        <taxon>Eukaryota</taxon>
        <taxon>Viridiplantae</taxon>
        <taxon>Streptophyta</taxon>
        <taxon>Embryophyta</taxon>
        <taxon>Tracheophyta</taxon>
        <taxon>Spermatophyta</taxon>
        <taxon>Magnoliopsida</taxon>
        <taxon>Liliopsida</taxon>
        <taxon>Acoraceae</taxon>
        <taxon>Acorus</taxon>
    </lineage>
</organism>
<keyword evidence="2" id="KW-1185">Reference proteome</keyword>
<reference evidence="1" key="2">
    <citation type="submission" date="2023-06" db="EMBL/GenBank/DDBJ databases">
        <authorList>
            <person name="Ma L."/>
            <person name="Liu K.-W."/>
            <person name="Li Z."/>
            <person name="Hsiao Y.-Y."/>
            <person name="Qi Y."/>
            <person name="Fu T."/>
            <person name="Tang G."/>
            <person name="Zhang D."/>
            <person name="Sun W.-H."/>
            <person name="Liu D.-K."/>
            <person name="Li Y."/>
            <person name="Chen G.-Z."/>
            <person name="Liu X.-D."/>
            <person name="Liao X.-Y."/>
            <person name="Jiang Y.-T."/>
            <person name="Yu X."/>
            <person name="Hao Y."/>
            <person name="Huang J."/>
            <person name="Zhao X.-W."/>
            <person name="Ke S."/>
            <person name="Chen Y.-Y."/>
            <person name="Wu W.-L."/>
            <person name="Hsu J.-L."/>
            <person name="Lin Y.-F."/>
            <person name="Huang M.-D."/>
            <person name="Li C.-Y."/>
            <person name="Huang L."/>
            <person name="Wang Z.-W."/>
            <person name="Zhao X."/>
            <person name="Zhong W.-Y."/>
            <person name="Peng D.-H."/>
            <person name="Ahmad S."/>
            <person name="Lan S."/>
            <person name="Zhang J.-S."/>
            <person name="Tsai W.-C."/>
            <person name="Van De Peer Y."/>
            <person name="Liu Z.-J."/>
        </authorList>
    </citation>
    <scope>NUCLEOTIDE SEQUENCE</scope>
    <source>
        <strain evidence="1">SCP</strain>
        <tissue evidence="1">Leaves</tissue>
    </source>
</reference>
<dbReference type="Proteomes" id="UP001179952">
    <property type="component" value="Unassembled WGS sequence"/>
</dbReference>
<reference evidence="1" key="1">
    <citation type="journal article" date="2023" name="Nat. Commun.">
        <title>Diploid and tetraploid genomes of Acorus and the evolution of monocots.</title>
        <authorList>
            <person name="Ma L."/>
            <person name="Liu K.W."/>
            <person name="Li Z."/>
            <person name="Hsiao Y.Y."/>
            <person name="Qi Y."/>
            <person name="Fu T."/>
            <person name="Tang G.D."/>
            <person name="Zhang D."/>
            <person name="Sun W.H."/>
            <person name="Liu D.K."/>
            <person name="Li Y."/>
            <person name="Chen G.Z."/>
            <person name="Liu X.D."/>
            <person name="Liao X.Y."/>
            <person name="Jiang Y.T."/>
            <person name="Yu X."/>
            <person name="Hao Y."/>
            <person name="Huang J."/>
            <person name="Zhao X.W."/>
            <person name="Ke S."/>
            <person name="Chen Y.Y."/>
            <person name="Wu W.L."/>
            <person name="Hsu J.L."/>
            <person name="Lin Y.F."/>
            <person name="Huang M.D."/>
            <person name="Li C.Y."/>
            <person name="Huang L."/>
            <person name="Wang Z.W."/>
            <person name="Zhao X."/>
            <person name="Zhong W.Y."/>
            <person name="Peng D.H."/>
            <person name="Ahmad S."/>
            <person name="Lan S."/>
            <person name="Zhang J.S."/>
            <person name="Tsai W.C."/>
            <person name="Van de Peer Y."/>
            <person name="Liu Z.J."/>
        </authorList>
    </citation>
    <scope>NUCLEOTIDE SEQUENCE</scope>
    <source>
        <strain evidence="1">SCP</strain>
    </source>
</reference>
<sequence>MVVRCDAETEVDRDGMVQKMEGEDRAKRIQEQVEDKSETGYMKVSAWIPN</sequence>
<accession>A0AAV9AZQ0</accession>
<dbReference type="AlphaFoldDB" id="A0AAV9AZQ0"/>
<evidence type="ECO:0000313" key="1">
    <source>
        <dbReference type="EMBL" id="KAK1269449.1"/>
    </source>
</evidence>
<dbReference type="EMBL" id="JAUJYN010000006">
    <property type="protein sequence ID" value="KAK1269449.1"/>
    <property type="molecule type" value="Genomic_DNA"/>
</dbReference>
<evidence type="ECO:0000313" key="2">
    <source>
        <dbReference type="Proteomes" id="UP001179952"/>
    </source>
</evidence>
<gene>
    <name evidence="1" type="ORF">QJS04_geneDACA005324</name>
</gene>
<comment type="caution">
    <text evidence="1">The sequence shown here is derived from an EMBL/GenBank/DDBJ whole genome shotgun (WGS) entry which is preliminary data.</text>
</comment>
<proteinExistence type="predicted"/>